<dbReference type="InterPro" id="IPR003593">
    <property type="entry name" value="AAA+_ATPase"/>
</dbReference>
<evidence type="ECO:0000313" key="3">
    <source>
        <dbReference type="EMBL" id="KAL1847379.1"/>
    </source>
</evidence>
<feature type="region of interest" description="Disordered" evidence="1">
    <location>
        <begin position="1"/>
        <end position="42"/>
    </location>
</feature>
<dbReference type="InterPro" id="IPR003959">
    <property type="entry name" value="ATPase_AAA_core"/>
</dbReference>
<name>A0ABR3VX28_9PEZI</name>
<keyword evidence="4" id="KW-1185">Reference proteome</keyword>
<dbReference type="InterPro" id="IPR056599">
    <property type="entry name" value="AAA_lid_fung"/>
</dbReference>
<feature type="domain" description="AAA+ ATPase" evidence="2">
    <location>
        <begin position="474"/>
        <end position="599"/>
    </location>
</feature>
<feature type="region of interest" description="Disordered" evidence="1">
    <location>
        <begin position="121"/>
        <end position="147"/>
    </location>
</feature>
<dbReference type="InterPro" id="IPR027417">
    <property type="entry name" value="P-loop_NTPase"/>
</dbReference>
<dbReference type="PANTHER" id="PTHR46411">
    <property type="entry name" value="FAMILY ATPASE, PUTATIVE-RELATED"/>
    <property type="match status" value="1"/>
</dbReference>
<proteinExistence type="predicted"/>
<evidence type="ECO:0000259" key="2">
    <source>
        <dbReference type="SMART" id="SM00382"/>
    </source>
</evidence>
<protein>
    <recommendedName>
        <fullName evidence="2">AAA+ ATPase domain-containing protein</fullName>
    </recommendedName>
</protein>
<dbReference type="Proteomes" id="UP001583177">
    <property type="component" value="Unassembled WGS sequence"/>
</dbReference>
<dbReference type="Gene3D" id="3.40.50.300">
    <property type="entry name" value="P-loop containing nucleotide triphosphate hydrolases"/>
    <property type="match status" value="1"/>
</dbReference>
<dbReference type="SUPFAM" id="SSF52540">
    <property type="entry name" value="P-loop containing nucleoside triphosphate hydrolases"/>
    <property type="match status" value="1"/>
</dbReference>
<dbReference type="PANTHER" id="PTHR46411:SF4">
    <property type="entry name" value="AAA+ ATPASE DOMAIN-CONTAINING PROTEIN"/>
    <property type="match status" value="1"/>
</dbReference>
<comment type="caution">
    <text evidence="3">The sequence shown here is derived from an EMBL/GenBank/DDBJ whole genome shotgun (WGS) entry which is preliminary data.</text>
</comment>
<dbReference type="Pfam" id="PF23232">
    <property type="entry name" value="AAA_lid_13"/>
    <property type="match status" value="1"/>
</dbReference>
<evidence type="ECO:0000313" key="4">
    <source>
        <dbReference type="Proteomes" id="UP001583177"/>
    </source>
</evidence>
<evidence type="ECO:0000256" key="1">
    <source>
        <dbReference type="SAM" id="MobiDB-lite"/>
    </source>
</evidence>
<dbReference type="Pfam" id="PF00004">
    <property type="entry name" value="AAA"/>
    <property type="match status" value="1"/>
</dbReference>
<organism evidence="3 4">
    <name type="scientific">Diaporthe australafricana</name>
    <dbReference type="NCBI Taxonomy" id="127596"/>
    <lineage>
        <taxon>Eukaryota</taxon>
        <taxon>Fungi</taxon>
        <taxon>Dikarya</taxon>
        <taxon>Ascomycota</taxon>
        <taxon>Pezizomycotina</taxon>
        <taxon>Sordariomycetes</taxon>
        <taxon>Sordariomycetidae</taxon>
        <taxon>Diaporthales</taxon>
        <taxon>Diaporthaceae</taxon>
        <taxon>Diaporthe</taxon>
    </lineage>
</organism>
<sequence length="718" mass="82842">MEEAPAVLPTTLISPPEVLNPEIKNQRDPTTNLPSKSPNDTLSHVVDKHEVSLKDTTEQQEIPTNSEEFQGAWIGYRVEYKDSRTGQVFYSNSSFAAEDIAISRVAKTPIFEHVTTYKTTDTSSQWASKPPRNESAHSEHEQAPHRSATAAASHKILIYSTAIINALQSVVIYYPSQSLSGDVLKIDKPYCILAHYYDQLVEFRQHVLSKSSEDLCVREKDAPEHLQLLIKFLDDAVMDELRAESERNKRGQYTYEHSWLHFDEFTGEVELTTHFIYEKETLDDEEAQRKIAYGKRYWDLIKKQCQYYKGKCREFPYNEVDGLVMTDMKAYYTQHFQRKPDFLEASDFRRRSSDCHCSACKRGTMTPRPTRNDWSSFYTTTVEEEPELFDYDFLLFPSEIPAFVFRTRTWETLHVKDFQTPQFGESMIDNLVTRDELRINTLKALAKSFARENIEGVRIEKDPWSADFVKGKGNGLIFLLHGKPGVGKTYTAECIAEYTKRPLMVLTSSDIGTDSQYIEMNLTKHFKTATSWGAVLLIDEADVFMERRGSADLARNSLVAGFLRALEFYEGILFLTTNRVGAFDDAFISRVHIKLYYPDFSEIERQRVWETFVKKLANERGDYMRVTIGAQEYIREGKQLKQLSWNGREIRNAFQTAVSLAEYENKQDGEGKIKLTEDHLKSVVELSKDFKDYIDNLHLADESKRALARKERLDSFGS</sequence>
<gene>
    <name evidence="3" type="ORF">Daus18300_013964</name>
</gene>
<dbReference type="EMBL" id="JAWRVE010000244">
    <property type="protein sequence ID" value="KAL1847379.1"/>
    <property type="molecule type" value="Genomic_DNA"/>
</dbReference>
<feature type="compositionally biased region" description="Polar residues" evidence="1">
    <location>
        <begin position="28"/>
        <end position="42"/>
    </location>
</feature>
<feature type="compositionally biased region" description="Basic and acidic residues" evidence="1">
    <location>
        <begin position="131"/>
        <end position="144"/>
    </location>
</feature>
<accession>A0ABR3VX28</accession>
<reference evidence="3 4" key="1">
    <citation type="journal article" date="2024" name="IMA Fungus">
        <title>IMA Genome - F19 : A genome assembly and annotation guide to empower mycologists, including annotated draft genome sequences of Ceratocystis pirilliformis, Diaporthe australafricana, Fusarium ophioides, Paecilomyces lecythidis, and Sporothrix stenoceras.</title>
        <authorList>
            <person name="Aylward J."/>
            <person name="Wilson A.M."/>
            <person name="Visagie C.M."/>
            <person name="Spraker J."/>
            <person name="Barnes I."/>
            <person name="Buitendag C."/>
            <person name="Ceriani C."/>
            <person name="Del Mar Angel L."/>
            <person name="du Plessis D."/>
            <person name="Fuchs T."/>
            <person name="Gasser K."/>
            <person name="Kramer D."/>
            <person name="Li W."/>
            <person name="Munsamy K."/>
            <person name="Piso A."/>
            <person name="Price J.L."/>
            <person name="Sonnekus B."/>
            <person name="Thomas C."/>
            <person name="van der Nest A."/>
            <person name="van Dijk A."/>
            <person name="van Heerden A."/>
            <person name="van Vuuren N."/>
            <person name="Yilmaz N."/>
            <person name="Duong T.A."/>
            <person name="van der Merwe N.A."/>
            <person name="Wingfield M.J."/>
            <person name="Wingfield B.D."/>
        </authorList>
    </citation>
    <scope>NUCLEOTIDE SEQUENCE [LARGE SCALE GENOMIC DNA]</scope>
    <source>
        <strain evidence="3 4">CMW 18300</strain>
    </source>
</reference>
<dbReference type="CDD" id="cd19481">
    <property type="entry name" value="RecA-like_protease"/>
    <property type="match status" value="1"/>
</dbReference>
<dbReference type="SMART" id="SM00382">
    <property type="entry name" value="AAA"/>
    <property type="match status" value="1"/>
</dbReference>